<keyword evidence="3" id="KW-1185">Reference proteome</keyword>
<accession>A0AAD3XWR6</accession>
<comment type="caution">
    <text evidence="2">The sequence shown here is derived from an EMBL/GenBank/DDBJ whole genome shotgun (WGS) entry which is preliminary data.</text>
</comment>
<feature type="compositionally biased region" description="Basic residues" evidence="1">
    <location>
        <begin position="275"/>
        <end position="286"/>
    </location>
</feature>
<feature type="region of interest" description="Disordered" evidence="1">
    <location>
        <begin position="202"/>
        <end position="229"/>
    </location>
</feature>
<proteinExistence type="predicted"/>
<name>A0AAD3XWR6_NEPGR</name>
<evidence type="ECO:0000313" key="3">
    <source>
        <dbReference type="Proteomes" id="UP001279734"/>
    </source>
</evidence>
<organism evidence="2 3">
    <name type="scientific">Nepenthes gracilis</name>
    <name type="common">Slender pitcher plant</name>
    <dbReference type="NCBI Taxonomy" id="150966"/>
    <lineage>
        <taxon>Eukaryota</taxon>
        <taxon>Viridiplantae</taxon>
        <taxon>Streptophyta</taxon>
        <taxon>Embryophyta</taxon>
        <taxon>Tracheophyta</taxon>
        <taxon>Spermatophyta</taxon>
        <taxon>Magnoliopsida</taxon>
        <taxon>eudicotyledons</taxon>
        <taxon>Gunneridae</taxon>
        <taxon>Pentapetalae</taxon>
        <taxon>Caryophyllales</taxon>
        <taxon>Nepenthaceae</taxon>
        <taxon>Nepenthes</taxon>
    </lineage>
</organism>
<dbReference type="AlphaFoldDB" id="A0AAD3XWR6"/>
<dbReference type="Proteomes" id="UP001279734">
    <property type="component" value="Unassembled WGS sequence"/>
</dbReference>
<evidence type="ECO:0000256" key="1">
    <source>
        <dbReference type="SAM" id="MobiDB-lite"/>
    </source>
</evidence>
<protein>
    <submittedName>
        <fullName evidence="2">Uncharacterized protein</fullName>
    </submittedName>
</protein>
<gene>
    <name evidence="2" type="ORF">Nepgr_021115</name>
</gene>
<reference evidence="2" key="1">
    <citation type="submission" date="2023-05" db="EMBL/GenBank/DDBJ databases">
        <title>Nepenthes gracilis genome sequencing.</title>
        <authorList>
            <person name="Fukushima K."/>
        </authorList>
    </citation>
    <scope>NUCLEOTIDE SEQUENCE</scope>
    <source>
        <strain evidence="2">SING2019-196</strain>
    </source>
</reference>
<evidence type="ECO:0000313" key="2">
    <source>
        <dbReference type="EMBL" id="GMH19274.1"/>
    </source>
</evidence>
<feature type="region of interest" description="Disordered" evidence="1">
    <location>
        <begin position="247"/>
        <end position="292"/>
    </location>
</feature>
<sequence length="292" mass="31898">MNFRQADEQMHSFQSFAFCPDHVAGSMGMVVDDKETIIRLNNFFVVLQDPVAPDVQEDSANERKANKGIRESIDLRDPLSVQMMNLAVRADEESCVDRVESSLSRIGNDSIPNQPPSLDAVISKPVMDDACFSSNAEDRQHQYAVEKGIVEGKFGLNARGEHGLVSCPKIIPESLPHLEMQVPRYEDRLAALGTSSCLEEEVGSPALGSAPSPHVDPANQHGGEPWPCSTIGKLRRNIAVMRMQFEAARSQSDRSSPLHADALTPASDGGGSKSSHPRSKRRKKKCSPNPTI</sequence>
<dbReference type="EMBL" id="BSYO01000020">
    <property type="protein sequence ID" value="GMH19274.1"/>
    <property type="molecule type" value="Genomic_DNA"/>
</dbReference>